<dbReference type="PIRSF" id="PIRSF000980">
    <property type="entry name" value="RecC"/>
    <property type="match status" value="1"/>
</dbReference>
<dbReference type="GO" id="GO:0008854">
    <property type="term" value="F:exodeoxyribonuclease V activity"/>
    <property type="evidence" value="ECO:0007669"/>
    <property type="project" value="UniProtKB-EC"/>
</dbReference>
<dbReference type="InterPro" id="IPR011335">
    <property type="entry name" value="Restrct_endonuc-II-like"/>
</dbReference>
<feature type="domain" description="RecC C-terminal" evidence="11">
    <location>
        <begin position="824"/>
        <end position="1087"/>
    </location>
</feature>
<evidence type="ECO:0000256" key="8">
    <source>
        <dbReference type="ARBA" id="ARBA00023125"/>
    </source>
</evidence>
<proteinExistence type="inferred from homology"/>
<evidence type="ECO:0000256" key="6">
    <source>
        <dbReference type="ARBA" id="ARBA00022839"/>
    </source>
</evidence>
<dbReference type="PANTHER" id="PTHR30591:SF1">
    <property type="entry name" value="RECBCD ENZYME SUBUNIT RECC"/>
    <property type="match status" value="1"/>
</dbReference>
<dbReference type="Gene3D" id="1.10.10.160">
    <property type="match status" value="1"/>
</dbReference>
<keyword evidence="9 10" id="KW-0234">DNA repair</keyword>
<protein>
    <recommendedName>
        <fullName evidence="10">RecBCD enzyme subunit RecC</fullName>
    </recommendedName>
    <alternativeName>
        <fullName evidence="10">Exonuclease V subunit RecC</fullName>
        <shortName evidence="10">ExoV subunit RecC</shortName>
    </alternativeName>
    <alternativeName>
        <fullName evidence="10">Helicase/nuclease RecBCD subunit RecC</fullName>
    </alternativeName>
</protein>
<evidence type="ECO:0000259" key="11">
    <source>
        <dbReference type="Pfam" id="PF17946"/>
    </source>
</evidence>
<comment type="function">
    <text evidence="10">A helicase/nuclease that prepares dsDNA breaks (DSB) for recombinational DNA repair. Binds to DSBs and unwinds DNA via a highly rapid and processive ATP-dependent bidirectional helicase activity. Unwinds dsDNA until it encounters a Chi (crossover hotspot instigator) sequence from the 3' direction. Cuts ssDNA a few nucleotides 3' to the Chi site. The properties and activities of the enzyme are changed at Chi. The Chi-altered holoenzyme produces a long 3'-ssDNA overhang and facilitates RecA-binding to the ssDNA for homologous DNA recombination and repair. Holoenzyme degrades any linearized DNA that is unable to undergo homologous recombination. In the holoenzyme this subunit recognizes the wild-type Chi sequence, and when added to isolated RecB increases its ATP-dependent helicase processivity.</text>
</comment>
<dbReference type="Gene3D" id="3.40.50.10930">
    <property type="match status" value="1"/>
</dbReference>
<keyword evidence="13" id="KW-1185">Reference proteome</keyword>
<dbReference type="RefSeq" id="WP_380021985.1">
    <property type="nucleotide sequence ID" value="NZ_JBHSHD010000010.1"/>
</dbReference>
<dbReference type="NCBIfam" id="TIGR01450">
    <property type="entry name" value="recC"/>
    <property type="match status" value="1"/>
</dbReference>
<dbReference type="PANTHER" id="PTHR30591">
    <property type="entry name" value="RECBCD ENZYME SUBUNIT RECC"/>
    <property type="match status" value="1"/>
</dbReference>
<dbReference type="Proteomes" id="UP001595886">
    <property type="component" value="Unassembled WGS sequence"/>
</dbReference>
<keyword evidence="7 10" id="KW-0067">ATP-binding</keyword>
<keyword evidence="3 10" id="KW-0227">DNA damage</keyword>
<evidence type="ECO:0000313" key="13">
    <source>
        <dbReference type="Proteomes" id="UP001595886"/>
    </source>
</evidence>
<comment type="similarity">
    <text evidence="10">Belongs to the RecC family.</text>
</comment>
<evidence type="ECO:0000256" key="4">
    <source>
        <dbReference type="ARBA" id="ARBA00022801"/>
    </source>
</evidence>
<dbReference type="InterPro" id="IPR027417">
    <property type="entry name" value="P-loop_NTPase"/>
</dbReference>
<dbReference type="EMBL" id="JBHSHD010000010">
    <property type="protein sequence ID" value="MFC4821713.1"/>
    <property type="molecule type" value="Genomic_DNA"/>
</dbReference>
<accession>A0ABV9QY86</accession>
<dbReference type="InterPro" id="IPR006697">
    <property type="entry name" value="RecC"/>
</dbReference>
<evidence type="ECO:0000256" key="5">
    <source>
        <dbReference type="ARBA" id="ARBA00022806"/>
    </source>
</evidence>
<evidence type="ECO:0000256" key="10">
    <source>
        <dbReference type="HAMAP-Rule" id="MF_01486"/>
    </source>
</evidence>
<keyword evidence="5 10" id="KW-0347">Helicase</keyword>
<dbReference type="HAMAP" id="MF_01486">
    <property type="entry name" value="RecC"/>
    <property type="match status" value="1"/>
</dbReference>
<dbReference type="InterPro" id="IPR013986">
    <property type="entry name" value="DExx_box_DNA_helicase_dom_sf"/>
</dbReference>
<keyword evidence="6 10" id="KW-0269">Exonuclease</keyword>
<evidence type="ECO:0000256" key="2">
    <source>
        <dbReference type="ARBA" id="ARBA00022741"/>
    </source>
</evidence>
<gene>
    <name evidence="10 12" type="primary">recC</name>
    <name evidence="12" type="ORF">ACFO6Q_15375</name>
</gene>
<comment type="subunit">
    <text evidence="10">Heterotrimer of RecB, RecC and RecD. All subunits contribute to DNA-binding.</text>
</comment>
<comment type="miscellaneous">
    <text evidence="10">In the RecBCD complex, RecB has a slow 3'-5' helicase, an exonuclease activity and loads RecA onto ssDNA, RecD has a fast 5'-3' helicase activity, while RecC stimulates the ATPase and processivity of the RecB helicase and contributes to recognition of the Chi site.</text>
</comment>
<keyword evidence="2 10" id="KW-0547">Nucleotide-binding</keyword>
<dbReference type="SUPFAM" id="SSF52980">
    <property type="entry name" value="Restriction endonuclease-like"/>
    <property type="match status" value="1"/>
</dbReference>
<evidence type="ECO:0000256" key="3">
    <source>
        <dbReference type="ARBA" id="ARBA00022763"/>
    </source>
</evidence>
<evidence type="ECO:0000256" key="9">
    <source>
        <dbReference type="ARBA" id="ARBA00023204"/>
    </source>
</evidence>
<evidence type="ECO:0000256" key="1">
    <source>
        <dbReference type="ARBA" id="ARBA00022722"/>
    </source>
</evidence>
<comment type="caution">
    <text evidence="12">The sequence shown here is derived from an EMBL/GenBank/DDBJ whole genome shotgun (WGS) entry which is preliminary data.</text>
</comment>
<reference evidence="13" key="1">
    <citation type="journal article" date="2019" name="Int. J. Syst. Evol. Microbiol.">
        <title>The Global Catalogue of Microorganisms (GCM) 10K type strain sequencing project: providing services to taxonomists for standard genome sequencing and annotation.</title>
        <authorList>
            <consortium name="The Broad Institute Genomics Platform"/>
            <consortium name="The Broad Institute Genome Sequencing Center for Infectious Disease"/>
            <person name="Wu L."/>
            <person name="Ma J."/>
        </authorList>
    </citation>
    <scope>NUCLEOTIDE SEQUENCE [LARGE SCALE GENOMIC DNA]</scope>
    <source>
        <strain evidence="13">CCUG 30340</strain>
    </source>
</reference>
<evidence type="ECO:0000256" key="7">
    <source>
        <dbReference type="ARBA" id="ARBA00022840"/>
    </source>
</evidence>
<dbReference type="Pfam" id="PF04257">
    <property type="entry name" value="Exonuc_V_gamma"/>
    <property type="match status" value="1"/>
</dbReference>
<sequence length="1155" mass="127386">MSEPLRGLLVYRASRVEALLDPLLALLRAAPPAHALAPHELIAAHPGMQKWLGRELAIRQGPRGIAANLRIELPSQWLDRLAREVLGEEAIALRPYRRELLRWRIHERLDALGDADLSVYLGGDAATRDRRRFQLADRLARLYTQYLVYRPDWLKEWAEGRPGKVAGGFLAPLWRALRADIGVPHRGERVAQLIAALARHELEATEPLHVFGVAHLAPAELAVLKAVSRRRLVALYVPDPCRVHWGGLRSTRALLREQVERDPAGEATESLFLEQGHPLLAAWGRMGQHFVLALDDVGAEVDTRHFEDESEREPASRLEGVQESIRQFRPELIGEHAQPARADATLRVHACHTRLRELEVLRDALLDARSARPELKPSDIVVMMPDIHAYLPLLPAVFGEAGRHHGPLPYHCADVAVARAHPLFEAFRRLLDLPQSRLTAPEVADLLATAPIAARLGLRGGDLDVLVRWLEASRAAWALDGAFRARLGVPPIAEHTHAWAMDRLLAGYVFGSGDDEEVAAVTLPDGSAIAPVDGVDGPQAALLGALDRLLAELREICADGGRRLRAKEWAARLEQRIDALFLVEPGDHEGREALGTLLQFVRAVGDEPGDGGLDPELDFSVVRELLQSRLDGVPERQRFLLGGVTFCGMVPQRAIPFEVVAVLGLNDGEFPRAASDGGLDPMSRHPRLGDRDVRSDDRYLFLETVMSARWRLHLSYIGEGVRDGKPRNPASPLAELMAALDAAAETERDAAGEEDAQARWKRLRPWWVRHPLQPFDARYFDGADPALYSFSASFAGMRADRTRPAPRPFVDCAAEAIPVPDGAPVALAEVLAYYRDPARQLLEGALALRLDALAEDRLRESEPLEPKVEALDQIAARLFTELAARGERAAPQAPPDWVRLTGMLPPGRLGAQAWDAERDKVDALFRAVAAPDHPAHALFAGPLPERRSVAVERAIAGHAVRGELHGVHDTDEARWVLDVRPGRSEAGLGFRERITLFLRWALLRLATDPPRAVRPALVAKAPEGRGAADAWTRHIAAWDARFVAAEASAQAQLAADLERRVGGLLDFFLASQRRPQWYFPKTSWAALGDDPGAASREWTGGDFGIGERDYAPGYASLLAGERDFTDAPDQDELRRHAAHLRTLIQLDAVAVEERS</sequence>
<keyword evidence="1 10" id="KW-0540">Nuclease</keyword>
<keyword evidence="4 10" id="KW-0378">Hydrolase</keyword>
<keyword evidence="8 10" id="KW-0238">DNA-binding</keyword>
<name>A0ABV9QY86_9GAMM</name>
<organism evidence="12 13">
    <name type="scientific">Dokdonella ginsengisoli</name>
    <dbReference type="NCBI Taxonomy" id="363846"/>
    <lineage>
        <taxon>Bacteria</taxon>
        <taxon>Pseudomonadati</taxon>
        <taxon>Pseudomonadota</taxon>
        <taxon>Gammaproteobacteria</taxon>
        <taxon>Lysobacterales</taxon>
        <taxon>Rhodanobacteraceae</taxon>
        <taxon>Dokdonella</taxon>
    </lineage>
</organism>
<evidence type="ECO:0000313" key="12">
    <source>
        <dbReference type="EMBL" id="MFC4821713.1"/>
    </source>
</evidence>
<dbReference type="InterPro" id="IPR041500">
    <property type="entry name" value="RecC_C"/>
</dbReference>
<dbReference type="Pfam" id="PF17946">
    <property type="entry name" value="RecC_C"/>
    <property type="match status" value="1"/>
</dbReference>
<dbReference type="SUPFAM" id="SSF52540">
    <property type="entry name" value="P-loop containing nucleoside triphosphate hydrolases"/>
    <property type="match status" value="2"/>
</dbReference>
<dbReference type="Gene3D" id="3.40.50.300">
    <property type="entry name" value="P-loop containing nucleotide triphosphate hydrolases"/>
    <property type="match status" value="2"/>
</dbReference>